<protein>
    <submittedName>
        <fullName evidence="2">Uncharacterized protein</fullName>
    </submittedName>
</protein>
<reference evidence="2" key="1">
    <citation type="journal article" date="2022" name="bioRxiv">
        <title>Sequencing and chromosome-scale assembly of the giantPleurodeles waltlgenome.</title>
        <authorList>
            <person name="Brown T."/>
            <person name="Elewa A."/>
            <person name="Iarovenko S."/>
            <person name="Subramanian E."/>
            <person name="Araus A.J."/>
            <person name="Petzold A."/>
            <person name="Susuki M."/>
            <person name="Suzuki K.-i.T."/>
            <person name="Hayashi T."/>
            <person name="Toyoda A."/>
            <person name="Oliveira C."/>
            <person name="Osipova E."/>
            <person name="Leigh N.D."/>
            <person name="Simon A."/>
            <person name="Yun M.H."/>
        </authorList>
    </citation>
    <scope>NUCLEOTIDE SEQUENCE</scope>
    <source>
        <strain evidence="2">20211129_DDA</strain>
        <tissue evidence="2">Liver</tissue>
    </source>
</reference>
<accession>A0AAV7UBM7</accession>
<keyword evidence="3" id="KW-1185">Reference proteome</keyword>
<dbReference type="AlphaFoldDB" id="A0AAV7UBM7"/>
<gene>
    <name evidence="2" type="ORF">NDU88_003117</name>
</gene>
<sequence length="228" mass="24193">MERSGPVKRGESGAARIPWLEVQAEPSVAGRCTSTGGQKKRTLTADAPEGGCGSMGIDPGDDAPLWEQRLGPSRLPRGEVVRCAGVEPQQEFYPQGTRAAAIQGGDPWCDETCVLEFDKGSVEEGELVEEGEEEDWWAQGGAGPANALSQSFQRPRQVQLAFRKALDGSQMGRRKAEERPPSLTAGEESAGVRRVSVVVEATEDLGNGAAWLIKGIYVSDVGVGTDGP</sequence>
<organism evidence="2 3">
    <name type="scientific">Pleurodeles waltl</name>
    <name type="common">Iberian ribbed newt</name>
    <dbReference type="NCBI Taxonomy" id="8319"/>
    <lineage>
        <taxon>Eukaryota</taxon>
        <taxon>Metazoa</taxon>
        <taxon>Chordata</taxon>
        <taxon>Craniata</taxon>
        <taxon>Vertebrata</taxon>
        <taxon>Euteleostomi</taxon>
        <taxon>Amphibia</taxon>
        <taxon>Batrachia</taxon>
        <taxon>Caudata</taxon>
        <taxon>Salamandroidea</taxon>
        <taxon>Salamandridae</taxon>
        <taxon>Pleurodelinae</taxon>
        <taxon>Pleurodeles</taxon>
    </lineage>
</organism>
<proteinExistence type="predicted"/>
<evidence type="ECO:0000256" key="1">
    <source>
        <dbReference type="SAM" id="MobiDB-lite"/>
    </source>
</evidence>
<feature type="region of interest" description="Disordered" evidence="1">
    <location>
        <begin position="168"/>
        <end position="190"/>
    </location>
</feature>
<comment type="caution">
    <text evidence="2">The sequence shown here is derived from an EMBL/GenBank/DDBJ whole genome shotgun (WGS) entry which is preliminary data.</text>
</comment>
<dbReference type="EMBL" id="JANPWB010000005">
    <property type="protein sequence ID" value="KAJ1186335.1"/>
    <property type="molecule type" value="Genomic_DNA"/>
</dbReference>
<dbReference type="Proteomes" id="UP001066276">
    <property type="component" value="Chromosome 3_1"/>
</dbReference>
<name>A0AAV7UBM7_PLEWA</name>
<evidence type="ECO:0000313" key="2">
    <source>
        <dbReference type="EMBL" id="KAJ1186335.1"/>
    </source>
</evidence>
<evidence type="ECO:0000313" key="3">
    <source>
        <dbReference type="Proteomes" id="UP001066276"/>
    </source>
</evidence>
<feature type="region of interest" description="Disordered" evidence="1">
    <location>
        <begin position="26"/>
        <end position="63"/>
    </location>
</feature>